<feature type="domain" description="Response regulatory" evidence="2">
    <location>
        <begin position="5"/>
        <end position="118"/>
    </location>
</feature>
<organism evidence="4 5">
    <name type="scientific">Wenyingzhuangia heitensis</name>
    <dbReference type="NCBI Taxonomy" id="1487859"/>
    <lineage>
        <taxon>Bacteria</taxon>
        <taxon>Pseudomonadati</taxon>
        <taxon>Bacteroidota</taxon>
        <taxon>Flavobacteriia</taxon>
        <taxon>Flavobacteriales</taxon>
        <taxon>Flavobacteriaceae</taxon>
        <taxon>Wenyingzhuangia</taxon>
    </lineage>
</organism>
<reference evidence="4 5" key="1">
    <citation type="submission" date="2020-03" db="EMBL/GenBank/DDBJ databases">
        <title>Genomic Encyclopedia of Type Strains, Phase IV (KMG-IV): sequencing the most valuable type-strain genomes for metagenomic binning, comparative biology and taxonomic classification.</title>
        <authorList>
            <person name="Goeker M."/>
        </authorList>
    </citation>
    <scope>NUCLEOTIDE SEQUENCE [LARGE SCALE GENOMIC DNA]</scope>
    <source>
        <strain evidence="4 5">DSM 101599</strain>
    </source>
</reference>
<proteinExistence type="predicted"/>
<evidence type="ECO:0000259" key="3">
    <source>
        <dbReference type="PROSITE" id="PS50930"/>
    </source>
</evidence>
<evidence type="ECO:0000313" key="5">
    <source>
        <dbReference type="Proteomes" id="UP000745859"/>
    </source>
</evidence>
<dbReference type="InterPro" id="IPR007492">
    <property type="entry name" value="LytTR_DNA-bd_dom"/>
</dbReference>
<dbReference type="Pfam" id="PF00072">
    <property type="entry name" value="Response_reg"/>
    <property type="match status" value="1"/>
</dbReference>
<accession>A0ABX0U988</accession>
<dbReference type="Gene3D" id="3.40.50.2300">
    <property type="match status" value="1"/>
</dbReference>
<dbReference type="InterPro" id="IPR046947">
    <property type="entry name" value="LytR-like"/>
</dbReference>
<dbReference type="PROSITE" id="PS50930">
    <property type="entry name" value="HTH_LYTTR"/>
    <property type="match status" value="1"/>
</dbReference>
<dbReference type="Proteomes" id="UP000745859">
    <property type="component" value="Unassembled WGS sequence"/>
</dbReference>
<comment type="caution">
    <text evidence="4">The sequence shown here is derived from an EMBL/GenBank/DDBJ whole genome shotgun (WGS) entry which is preliminary data.</text>
</comment>
<gene>
    <name evidence="4" type="ORF">FHR24_001217</name>
</gene>
<dbReference type="InterPro" id="IPR011006">
    <property type="entry name" value="CheY-like_superfamily"/>
</dbReference>
<sequence>MKKTKAIIVDDELSARENLNYLIENFCPDITVVNTCCNVNEAVVSIKKLKPDVVFLDIEMPQKNGFQLIKEFDEINFQIVFITAYDQYAIKAFEVSALDYLLKPIDIDRLLEVTTKLKNQLGLLGFQKRLKTLSSNQKKLSKISIPYKSDYVIINVDDILYIEADRMYSHIYTHQGKKYTASKKLSHYEELFFENCNFKRIHRSWLANLDKVTSYSKSDKNLIINNKEIPVGKTYKEQTEAYLNN</sequence>
<keyword evidence="5" id="KW-1185">Reference proteome</keyword>
<feature type="domain" description="HTH LytTR-type" evidence="3">
    <location>
        <begin position="143"/>
        <end position="235"/>
    </location>
</feature>
<dbReference type="PANTHER" id="PTHR37299:SF1">
    <property type="entry name" value="STAGE 0 SPORULATION PROTEIN A HOMOLOG"/>
    <property type="match status" value="1"/>
</dbReference>
<evidence type="ECO:0000313" key="4">
    <source>
        <dbReference type="EMBL" id="NIJ44778.1"/>
    </source>
</evidence>
<dbReference type="SMART" id="SM00448">
    <property type="entry name" value="REC"/>
    <property type="match status" value="1"/>
</dbReference>
<evidence type="ECO:0000256" key="1">
    <source>
        <dbReference type="PROSITE-ProRule" id="PRU00169"/>
    </source>
</evidence>
<dbReference type="Pfam" id="PF04397">
    <property type="entry name" value="LytTR"/>
    <property type="match status" value="1"/>
</dbReference>
<dbReference type="Gene3D" id="2.40.50.1020">
    <property type="entry name" value="LytTr DNA-binding domain"/>
    <property type="match status" value="1"/>
</dbReference>
<keyword evidence="1" id="KW-0597">Phosphoprotein</keyword>
<feature type="modified residue" description="4-aspartylphosphate" evidence="1">
    <location>
        <position position="57"/>
    </location>
</feature>
<protein>
    <submittedName>
        <fullName evidence="4">Two-component system LytT family response regulator</fullName>
    </submittedName>
</protein>
<dbReference type="RefSeq" id="WP_167185416.1">
    <property type="nucleotide sequence ID" value="NZ_JAASQL010000001.1"/>
</dbReference>
<name>A0ABX0U988_9FLAO</name>
<dbReference type="SMART" id="SM00850">
    <property type="entry name" value="LytTR"/>
    <property type="match status" value="1"/>
</dbReference>
<dbReference type="SUPFAM" id="SSF52172">
    <property type="entry name" value="CheY-like"/>
    <property type="match status" value="1"/>
</dbReference>
<dbReference type="PROSITE" id="PS50110">
    <property type="entry name" value="RESPONSE_REGULATORY"/>
    <property type="match status" value="1"/>
</dbReference>
<dbReference type="PANTHER" id="PTHR37299">
    <property type="entry name" value="TRANSCRIPTIONAL REGULATOR-RELATED"/>
    <property type="match status" value="1"/>
</dbReference>
<dbReference type="EMBL" id="JAASQL010000001">
    <property type="protein sequence ID" value="NIJ44778.1"/>
    <property type="molecule type" value="Genomic_DNA"/>
</dbReference>
<dbReference type="InterPro" id="IPR001789">
    <property type="entry name" value="Sig_transdc_resp-reg_receiver"/>
</dbReference>
<evidence type="ECO:0000259" key="2">
    <source>
        <dbReference type="PROSITE" id="PS50110"/>
    </source>
</evidence>